<sequence length="317" mass="36636">MAVETKKPFVSAIESLRSLYSSLWDINEQLLQHEDSNPDPGINYTNLKLEIKHRRDSFAELTSYALFLTQFSKPIDSWVSIDDIKAKVRELSESVQSDYMRHERCEQHENKMIEFLAETWEQINQLSSFDEAETEVQAKTAKCEELNKCLKDIEGIFGGKEINKLKIEQLIAEQKEKLEKLKLDLDLLMYASQTTAKPMDSEELDILCNMQRKMNDKISNVETEDEKLLRQHEELLGVKILGNSPDCEILRLCYTNNDEPKSCDVKLIYDVRKSPKKLVDINIVDCTVDAADLILTAIQVNSFYEVIPELIERLYSS</sequence>
<keyword evidence="1" id="KW-0175">Coiled coil</keyword>
<evidence type="ECO:0000256" key="1">
    <source>
        <dbReference type="SAM" id="Coils"/>
    </source>
</evidence>
<gene>
    <name evidence="2" type="primary">Cad-002</name>
</gene>
<name>A0A6F9D8S0_9ASCI</name>
<organism evidence="2">
    <name type="scientific">Phallusia mammillata</name>
    <dbReference type="NCBI Taxonomy" id="59560"/>
    <lineage>
        <taxon>Eukaryota</taxon>
        <taxon>Metazoa</taxon>
        <taxon>Chordata</taxon>
        <taxon>Tunicata</taxon>
        <taxon>Ascidiacea</taxon>
        <taxon>Phlebobranchia</taxon>
        <taxon>Ascidiidae</taxon>
        <taxon>Phallusia</taxon>
    </lineage>
</organism>
<protein>
    <submittedName>
        <fullName evidence="2">CAD protein-like</fullName>
    </submittedName>
</protein>
<accession>A0A6F9D8S0</accession>
<dbReference type="AlphaFoldDB" id="A0A6F9D8S0"/>
<reference evidence="2" key="1">
    <citation type="submission" date="2020-04" db="EMBL/GenBank/DDBJ databases">
        <authorList>
            <person name="Neveu A P."/>
        </authorList>
    </citation>
    <scope>NUCLEOTIDE SEQUENCE</scope>
    <source>
        <tissue evidence="2">Whole embryo</tissue>
    </source>
</reference>
<proteinExistence type="evidence at transcript level"/>
<evidence type="ECO:0000313" key="2">
    <source>
        <dbReference type="EMBL" id="CAB3227411.1"/>
    </source>
</evidence>
<dbReference type="EMBL" id="LR783544">
    <property type="protein sequence ID" value="CAB3227411.1"/>
    <property type="molecule type" value="mRNA"/>
</dbReference>
<feature type="coiled-coil region" evidence="1">
    <location>
        <begin position="129"/>
        <end position="191"/>
    </location>
</feature>